<comment type="caution">
    <text evidence="1">The sequence shown here is derived from an EMBL/GenBank/DDBJ whole genome shotgun (WGS) entry which is preliminary data.</text>
</comment>
<accession>A0A917LYM6</accession>
<name>A0A917LYM6_9BACI</name>
<dbReference type="Proteomes" id="UP000622860">
    <property type="component" value="Unassembled WGS sequence"/>
</dbReference>
<dbReference type="EMBL" id="BMFR01000002">
    <property type="protein sequence ID" value="GGG66452.1"/>
    <property type="molecule type" value="Genomic_DNA"/>
</dbReference>
<sequence>MIIDERIVCRSIIWVKLIIAGISFNKRYTVMHYGIAWRTTDRNGG</sequence>
<dbReference type="AlphaFoldDB" id="A0A917LYM6"/>
<evidence type="ECO:0000313" key="2">
    <source>
        <dbReference type="Proteomes" id="UP000622860"/>
    </source>
</evidence>
<reference evidence="1" key="2">
    <citation type="submission" date="2020-09" db="EMBL/GenBank/DDBJ databases">
        <authorList>
            <person name="Sun Q."/>
            <person name="Zhou Y."/>
        </authorList>
    </citation>
    <scope>NUCLEOTIDE SEQUENCE</scope>
    <source>
        <strain evidence="1">CGMCC 1.12754</strain>
    </source>
</reference>
<evidence type="ECO:0000313" key="1">
    <source>
        <dbReference type="EMBL" id="GGG66452.1"/>
    </source>
</evidence>
<proteinExistence type="predicted"/>
<organism evidence="1 2">
    <name type="scientific">Virgibacillus oceani</name>
    <dbReference type="NCBI Taxonomy" id="1479511"/>
    <lineage>
        <taxon>Bacteria</taxon>
        <taxon>Bacillati</taxon>
        <taxon>Bacillota</taxon>
        <taxon>Bacilli</taxon>
        <taxon>Bacillales</taxon>
        <taxon>Bacillaceae</taxon>
        <taxon>Virgibacillus</taxon>
    </lineage>
</organism>
<keyword evidence="2" id="KW-1185">Reference proteome</keyword>
<gene>
    <name evidence="1" type="ORF">GCM10011398_07620</name>
</gene>
<protein>
    <submittedName>
        <fullName evidence="1">Uncharacterized protein</fullName>
    </submittedName>
</protein>
<reference evidence="1" key="1">
    <citation type="journal article" date="2014" name="Int. J. Syst. Evol. Microbiol.">
        <title>Complete genome sequence of Corynebacterium casei LMG S-19264T (=DSM 44701T), isolated from a smear-ripened cheese.</title>
        <authorList>
            <consortium name="US DOE Joint Genome Institute (JGI-PGF)"/>
            <person name="Walter F."/>
            <person name="Albersmeier A."/>
            <person name="Kalinowski J."/>
            <person name="Ruckert C."/>
        </authorList>
    </citation>
    <scope>NUCLEOTIDE SEQUENCE</scope>
    <source>
        <strain evidence="1">CGMCC 1.12754</strain>
    </source>
</reference>